<dbReference type="Pfam" id="PF02518">
    <property type="entry name" value="HATPase_c"/>
    <property type="match status" value="1"/>
</dbReference>
<dbReference type="Gene3D" id="3.30.565.10">
    <property type="entry name" value="Histidine kinase-like ATPase, C-terminal domain"/>
    <property type="match status" value="1"/>
</dbReference>
<keyword evidence="8" id="KW-1185">Reference proteome</keyword>
<dbReference type="SUPFAM" id="SSF47384">
    <property type="entry name" value="Homodimeric domain of signal transducing histidine kinase"/>
    <property type="match status" value="1"/>
</dbReference>
<dbReference type="SMART" id="SM00388">
    <property type="entry name" value="HisKA"/>
    <property type="match status" value="1"/>
</dbReference>
<evidence type="ECO:0000256" key="4">
    <source>
        <dbReference type="SAM" id="Coils"/>
    </source>
</evidence>
<feature type="domain" description="Histidine kinase" evidence="6">
    <location>
        <begin position="229"/>
        <end position="471"/>
    </location>
</feature>
<dbReference type="SMART" id="SM00387">
    <property type="entry name" value="HATPase_c"/>
    <property type="match status" value="1"/>
</dbReference>
<keyword evidence="5" id="KW-1133">Transmembrane helix</keyword>
<evidence type="ECO:0000256" key="2">
    <source>
        <dbReference type="ARBA" id="ARBA00012438"/>
    </source>
</evidence>
<dbReference type="InterPro" id="IPR036890">
    <property type="entry name" value="HATPase_C_sf"/>
</dbReference>
<evidence type="ECO:0000313" key="7">
    <source>
        <dbReference type="EMBL" id="GGF00129.1"/>
    </source>
</evidence>
<evidence type="ECO:0000256" key="5">
    <source>
        <dbReference type="SAM" id="Phobius"/>
    </source>
</evidence>
<comment type="catalytic activity">
    <reaction evidence="1">
        <text>ATP + protein L-histidine = ADP + protein N-phospho-L-histidine.</text>
        <dbReference type="EC" id="2.7.13.3"/>
    </reaction>
</comment>
<accession>A0ABQ1TP14</accession>
<dbReference type="PROSITE" id="PS50109">
    <property type="entry name" value="HIS_KIN"/>
    <property type="match status" value="1"/>
</dbReference>
<organism evidence="7 8">
    <name type="scientific">Hymenobacter cavernae</name>
    <dbReference type="NCBI Taxonomy" id="2044852"/>
    <lineage>
        <taxon>Bacteria</taxon>
        <taxon>Pseudomonadati</taxon>
        <taxon>Bacteroidota</taxon>
        <taxon>Cytophagia</taxon>
        <taxon>Cytophagales</taxon>
        <taxon>Hymenobacteraceae</taxon>
        <taxon>Hymenobacter</taxon>
    </lineage>
</organism>
<gene>
    <name evidence="7" type="ORF">GCM10011383_08760</name>
</gene>
<dbReference type="CDD" id="cd00082">
    <property type="entry name" value="HisKA"/>
    <property type="match status" value="1"/>
</dbReference>
<dbReference type="PRINTS" id="PR00344">
    <property type="entry name" value="BCTRLSENSOR"/>
</dbReference>
<dbReference type="InterPro" id="IPR005467">
    <property type="entry name" value="His_kinase_dom"/>
</dbReference>
<dbReference type="InterPro" id="IPR004358">
    <property type="entry name" value="Sig_transdc_His_kin-like_C"/>
</dbReference>
<reference evidence="8" key="1">
    <citation type="journal article" date="2019" name="Int. J. Syst. Evol. Microbiol.">
        <title>The Global Catalogue of Microorganisms (GCM) 10K type strain sequencing project: providing services to taxonomists for standard genome sequencing and annotation.</title>
        <authorList>
            <consortium name="The Broad Institute Genomics Platform"/>
            <consortium name="The Broad Institute Genome Sequencing Center for Infectious Disease"/>
            <person name="Wu L."/>
            <person name="Ma J."/>
        </authorList>
    </citation>
    <scope>NUCLEOTIDE SEQUENCE [LARGE SCALE GENOMIC DNA]</scope>
    <source>
        <strain evidence="8">CGMCC 1.15197</strain>
    </source>
</reference>
<dbReference type="EMBL" id="BMHT01000002">
    <property type="protein sequence ID" value="GGF00129.1"/>
    <property type="molecule type" value="Genomic_DNA"/>
</dbReference>
<dbReference type="InterPro" id="IPR003661">
    <property type="entry name" value="HisK_dim/P_dom"/>
</dbReference>
<feature type="transmembrane region" description="Helical" evidence="5">
    <location>
        <begin position="72"/>
        <end position="90"/>
    </location>
</feature>
<name>A0ABQ1TP14_9BACT</name>
<dbReference type="PANTHER" id="PTHR43065:SF42">
    <property type="entry name" value="TWO-COMPONENT SENSOR PPRA"/>
    <property type="match status" value="1"/>
</dbReference>
<keyword evidence="5" id="KW-0812">Transmembrane</keyword>
<feature type="transmembrane region" description="Helical" evidence="5">
    <location>
        <begin position="102"/>
        <end position="121"/>
    </location>
</feature>
<feature type="transmembrane region" description="Helical" evidence="5">
    <location>
        <begin position="6"/>
        <end position="28"/>
    </location>
</feature>
<feature type="coiled-coil region" evidence="4">
    <location>
        <begin position="161"/>
        <end position="188"/>
    </location>
</feature>
<evidence type="ECO:0000256" key="1">
    <source>
        <dbReference type="ARBA" id="ARBA00000085"/>
    </source>
</evidence>
<keyword evidence="4" id="KW-0175">Coiled coil</keyword>
<evidence type="ECO:0000259" key="6">
    <source>
        <dbReference type="PROSITE" id="PS50109"/>
    </source>
</evidence>
<evidence type="ECO:0000256" key="3">
    <source>
        <dbReference type="ARBA" id="ARBA00022553"/>
    </source>
</evidence>
<dbReference type="PANTHER" id="PTHR43065">
    <property type="entry name" value="SENSOR HISTIDINE KINASE"/>
    <property type="match status" value="1"/>
</dbReference>
<keyword evidence="3" id="KW-0597">Phosphoprotein</keyword>
<dbReference type="SUPFAM" id="SSF55874">
    <property type="entry name" value="ATPase domain of HSP90 chaperone/DNA topoisomerase II/histidine kinase"/>
    <property type="match status" value="1"/>
</dbReference>
<dbReference type="InterPro" id="IPR003594">
    <property type="entry name" value="HATPase_dom"/>
</dbReference>
<dbReference type="EC" id="2.7.13.3" evidence="2"/>
<feature type="transmembrane region" description="Helical" evidence="5">
    <location>
        <begin position="48"/>
        <end position="66"/>
    </location>
</feature>
<comment type="caution">
    <text evidence="7">The sequence shown here is derived from an EMBL/GenBank/DDBJ whole genome shotgun (WGS) entry which is preliminary data.</text>
</comment>
<feature type="transmembrane region" description="Helical" evidence="5">
    <location>
        <begin position="133"/>
        <end position="151"/>
    </location>
</feature>
<evidence type="ECO:0000313" key="8">
    <source>
        <dbReference type="Proteomes" id="UP000632273"/>
    </source>
</evidence>
<keyword evidence="5" id="KW-0472">Membrane</keyword>
<dbReference type="Proteomes" id="UP000632273">
    <property type="component" value="Unassembled WGS sequence"/>
</dbReference>
<protein>
    <recommendedName>
        <fullName evidence="2">histidine kinase</fullName>
        <ecNumber evidence="2">2.7.13.3</ecNumber>
    </recommendedName>
</protein>
<sequence>MDTDFLPAIKASAIVGALIFNILFSVFLAKIMQRFFDLPTRLPRWNTFINSIWVPGSIVSLILVVFGINTDVLVNIFWSCALVMIILVLVRLRDYRPARTILTAVAPYTLHLAVTTILRLLNSGLLKYFDDFFESWRVFGWIWLFSFIWIARNQKKTLAKEQLLREEEEKAKQQIAAQNTELERMVAERTAALTQQAKALQSTLTELRTTQAQLIQAEKMASLGELTAGIAHEIQNPLNFVNNFAEVSVELCQELREEVDKLGLAEADKEYMLEILNDLSHNQAKINQHGQRAASIVKGMLQHSRASTGERQATDLNDLADEYLRLAYHGLRAKDKTFNATLSTSFDEKVGQIEVLPQDLGRVLLNLFSNAFYAVQQRQKQGEPDYQPTVTVSTKRENSQIKIYVRDNGTGIPEAVRQKIFQPFFTTKPSGEGTGLGLSLSYDIVTKAHNGTLAVESQEGKGTDFIVSLPA</sequence>
<dbReference type="InterPro" id="IPR036097">
    <property type="entry name" value="HisK_dim/P_sf"/>
</dbReference>
<proteinExistence type="predicted"/>
<dbReference type="Gene3D" id="1.10.287.130">
    <property type="match status" value="1"/>
</dbReference>